<dbReference type="EMBL" id="LIIN01000133">
    <property type="protein sequence ID" value="KZX20120.1"/>
    <property type="molecule type" value="Genomic_DNA"/>
</dbReference>
<evidence type="ECO:0000313" key="3">
    <source>
        <dbReference type="Proteomes" id="UP000076717"/>
    </source>
</evidence>
<feature type="compositionally biased region" description="Basic and acidic residues" evidence="1">
    <location>
        <begin position="97"/>
        <end position="128"/>
    </location>
</feature>
<dbReference type="Proteomes" id="UP000076717">
    <property type="component" value="Unassembled WGS sequence"/>
</dbReference>
<feature type="compositionally biased region" description="Basic residues" evidence="1">
    <location>
        <begin position="216"/>
        <end position="226"/>
    </location>
</feature>
<keyword evidence="3" id="KW-1185">Reference proteome</keyword>
<name>A0A162FVG3_9MICO</name>
<evidence type="ECO:0000256" key="1">
    <source>
        <dbReference type="SAM" id="MobiDB-lite"/>
    </source>
</evidence>
<feature type="compositionally biased region" description="Basic and acidic residues" evidence="1">
    <location>
        <begin position="262"/>
        <end position="274"/>
    </location>
</feature>
<proteinExistence type="predicted"/>
<sequence length="481" mass="51412">MQARGEPVVDLVHQRDRLVEGRRRHDPQDRPEVLGAVELGAAAHAVAHARAPQPAGVVEPVWLEQPALARAERRQAAEQLAPGGLDHRAHPRGRVGRVADREGGDRVEQLRAEPRRAGDGADQHHERGGRALLSGVPEGARHHVLHREVEIGRGRDDDRVLAAGLGEQRQVVAERAEQLCCLVGAGEDHAVHRGGGDQVPSQLLLRQTEQSQRLAGHSRRPQRLGHHGTAARGGTCGLEHHSGAGGQRGEYAAGRYRHREVPRRSDQRQRRRVEAGAVDRVELAGALGVVVREVHGLRDLGVALVDRLAALGRHHLQQFGSARLQLVAGAVQDAGALVGRHAAPAARASSGEHRLQLAAGGDRGGLDRLDACARGGDAREDPLRPLAFARRRVGVGCAAEVAEPRAAARGEPVGHAMRGRHRCVEAGDGGAEPLLLPREERRVGLELEDGRHEVLARRPLLQPADQVAIATSNSAGATTGV</sequence>
<protein>
    <submittedName>
        <fullName evidence="2">Uncharacterized protein</fullName>
    </submittedName>
</protein>
<feature type="region of interest" description="Disordered" evidence="1">
    <location>
        <begin position="209"/>
        <end position="274"/>
    </location>
</feature>
<comment type="caution">
    <text evidence="2">The sequence shown here is derived from an EMBL/GenBank/DDBJ whole genome shotgun (WGS) entry which is preliminary data.</text>
</comment>
<accession>A0A162FVG3</accession>
<feature type="region of interest" description="Disordered" evidence="1">
    <location>
        <begin position="73"/>
        <end position="128"/>
    </location>
</feature>
<evidence type="ECO:0000313" key="2">
    <source>
        <dbReference type="EMBL" id="KZX20120.1"/>
    </source>
</evidence>
<gene>
    <name evidence="2" type="ORF">ACH61_02765</name>
</gene>
<organism evidence="2 3">
    <name type="scientific">Rathayibacter tanaceti</name>
    <dbReference type="NCBI Taxonomy" id="1671680"/>
    <lineage>
        <taxon>Bacteria</taxon>
        <taxon>Bacillati</taxon>
        <taxon>Actinomycetota</taxon>
        <taxon>Actinomycetes</taxon>
        <taxon>Micrococcales</taxon>
        <taxon>Microbacteriaceae</taxon>
        <taxon>Rathayibacter</taxon>
    </lineage>
</organism>
<dbReference type="AlphaFoldDB" id="A0A162FVG3"/>
<reference evidence="2 3" key="1">
    <citation type="submission" date="2015-08" db="EMBL/GenBank/DDBJ databases">
        <title>Draft Genome Sequence of Rathayibacter sp. Strain VKM Ac-2596 Isolated from Leaf Gall Induced by Plant-Parasitic Nematodes.</title>
        <authorList>
            <person name="Vasilenko O.V."/>
            <person name="Starodumova I.P."/>
            <person name="Tarlachkov S.V."/>
            <person name="Dorofeeva L.V."/>
            <person name="Evtushenko L.I."/>
        </authorList>
    </citation>
    <scope>NUCLEOTIDE SEQUENCE [LARGE SCALE GENOMIC DNA]</scope>
    <source>
        <strain evidence="2 3">VKM Ac-2596</strain>
    </source>
</reference>